<evidence type="ECO:0000256" key="1">
    <source>
        <dbReference type="SAM" id="MobiDB-lite"/>
    </source>
</evidence>
<gene>
    <name evidence="3" type="primary">LOC119633673</name>
</gene>
<evidence type="ECO:0000313" key="3">
    <source>
        <dbReference type="RefSeq" id="XP_037883272.1"/>
    </source>
</evidence>
<name>A0A8U0WDK3_9MUSC</name>
<proteinExistence type="predicted"/>
<dbReference type="RefSeq" id="XP_037883272.1">
    <property type="nucleotide sequence ID" value="XM_038027344.1"/>
</dbReference>
<reference evidence="3" key="1">
    <citation type="submission" date="2025-08" db="UniProtKB">
        <authorList>
            <consortium name="RefSeq"/>
        </authorList>
    </citation>
    <scope>IDENTIFICATION</scope>
    <source>
        <tissue evidence="3">Whole body pupa</tissue>
    </source>
</reference>
<feature type="region of interest" description="Disordered" evidence="1">
    <location>
        <begin position="461"/>
        <end position="516"/>
    </location>
</feature>
<dbReference type="KEGG" id="gfs:119633673"/>
<sequence length="516" mass="59701">MLILYITSLSSVQMIQKKRTYKMKGIVILCIISYLVPNAWSECILEIPGNKEYAPSWEKKIGDEWFKIPFITNRLKVQDGETINGYCASGFADIEFSVEVERDCGYYDHECKHNPMQTEWKQIEVADRNIAIECSGDSLKCGSSVLTDVSTIECNKVTWAVKSAQSNETKTSWCKNELHTFKLSTNNLHRDRILAHICYDLREFSLQAVKYNTTKRNAKAWSANEMLPVALNDLPEATILSSEVKFLNTTVLHIENDVLQRHLETLSKKNAWLKLTRYEYANIIQSGPFLNYFNQYHQLLDILWWNNLRVANWRHFMNALEQHTTIYSYIIYTGTLDVVQIPVWSNPSEFEYLEVQNGYVNSTMPQYIWMYLESSDGKNPDLYVFGYNSPYAEFFPINKVKFCTDICGDFDWLKNARSSFHYNNFGIVFCCSPESVKISAYGTKLPHKLSTPPLEIAHIPDNISPEQEQEEELSKLEEMEGSTENPEVAENSEKQKKPYTIETHIYADSVENRSVD</sequence>
<organism evidence="2 3">
    <name type="scientific">Glossina fuscipes</name>
    <dbReference type="NCBI Taxonomy" id="7396"/>
    <lineage>
        <taxon>Eukaryota</taxon>
        <taxon>Metazoa</taxon>
        <taxon>Ecdysozoa</taxon>
        <taxon>Arthropoda</taxon>
        <taxon>Hexapoda</taxon>
        <taxon>Insecta</taxon>
        <taxon>Pterygota</taxon>
        <taxon>Neoptera</taxon>
        <taxon>Endopterygota</taxon>
        <taxon>Diptera</taxon>
        <taxon>Brachycera</taxon>
        <taxon>Muscomorpha</taxon>
        <taxon>Hippoboscoidea</taxon>
        <taxon>Glossinidae</taxon>
        <taxon>Glossina</taxon>
    </lineage>
</organism>
<evidence type="ECO:0000313" key="2">
    <source>
        <dbReference type="Proteomes" id="UP000092443"/>
    </source>
</evidence>
<dbReference type="Proteomes" id="UP000092443">
    <property type="component" value="Unplaced"/>
</dbReference>
<dbReference type="AlphaFoldDB" id="A0A8U0WDK3"/>
<dbReference type="GeneID" id="119633673"/>
<protein>
    <submittedName>
        <fullName evidence="3">Uncharacterized protein LOC119633673</fullName>
    </submittedName>
</protein>
<accession>A0A8U0WDK3</accession>
<keyword evidence="2" id="KW-1185">Reference proteome</keyword>